<evidence type="ECO:0000313" key="1">
    <source>
        <dbReference type="EMBL" id="AKA34151.1"/>
    </source>
</evidence>
<proteinExistence type="predicted"/>
<organism evidence="1 2">
    <name type="scientific">Flagellimonas lutaonensis</name>
    <dbReference type="NCBI Taxonomy" id="516051"/>
    <lineage>
        <taxon>Bacteria</taxon>
        <taxon>Pseudomonadati</taxon>
        <taxon>Bacteroidota</taxon>
        <taxon>Flavobacteriia</taxon>
        <taxon>Flavobacteriales</taxon>
        <taxon>Flavobacteriaceae</taxon>
        <taxon>Flagellimonas</taxon>
    </lineage>
</organism>
<dbReference type="AlphaFoldDB" id="A0A0D5YQN2"/>
<dbReference type="RefSeq" id="WP_157517947.1">
    <property type="nucleotide sequence ID" value="NZ_CP011071.1"/>
</dbReference>
<dbReference type="OrthoDB" id="1256452at2"/>
<dbReference type="EMBL" id="CP011071">
    <property type="protein sequence ID" value="AKA34151.1"/>
    <property type="molecule type" value="Genomic_DNA"/>
</dbReference>
<reference evidence="1 2" key="1">
    <citation type="submission" date="2015-03" db="EMBL/GenBank/DDBJ databases">
        <title>Complete genome sequence of Muricauda lutaonensis CC-HSB-11T, isolated from a coastal hot spring.</title>
        <authorList>
            <person name="Kim K.M."/>
        </authorList>
    </citation>
    <scope>NUCLEOTIDE SEQUENCE [LARGE SCALE GENOMIC DNA]</scope>
    <source>
        <strain evidence="1 2">CC-HSB-11</strain>
    </source>
</reference>
<dbReference type="STRING" id="516051.VC82_472"/>
<dbReference type="HOGENOM" id="CLU_2070478_0_0_10"/>
<gene>
    <name evidence="1" type="ORF">VC82_472</name>
</gene>
<evidence type="ECO:0000313" key="2">
    <source>
        <dbReference type="Proteomes" id="UP000032726"/>
    </source>
</evidence>
<accession>A0A0D5YQN2</accession>
<sequence length="118" mass="13972">MEITLYRTNNPINTNIEKMMDHMLYRKLKYRLSEMIFEKTWEIEELKDAMQRAVSACNANGVDIDQNFKCLYLGSREGLVKDWLLSSFARNLIILNMNPRHPHVGRLQTELLLRLENT</sequence>
<name>A0A0D5YQN2_9FLAO</name>
<dbReference type="Proteomes" id="UP000032726">
    <property type="component" value="Chromosome"/>
</dbReference>
<protein>
    <submittedName>
        <fullName evidence="1">Uncharacterized protein</fullName>
    </submittedName>
</protein>
<dbReference type="KEGG" id="mlt:VC82_472"/>
<keyword evidence="2" id="KW-1185">Reference proteome</keyword>